<name>A0A328A2P6_9STAP</name>
<organism evidence="1 2">
    <name type="scientific">Macrococcoides bohemicum</name>
    <dbReference type="NCBI Taxonomy" id="1903056"/>
    <lineage>
        <taxon>Bacteria</taxon>
        <taxon>Bacillati</taxon>
        <taxon>Bacillota</taxon>
        <taxon>Bacilli</taxon>
        <taxon>Bacillales</taxon>
        <taxon>Staphylococcaceae</taxon>
        <taxon>Macrococcoides</taxon>
    </lineage>
</organism>
<gene>
    <name evidence="1" type="ORF">BHX94_12655</name>
</gene>
<reference evidence="1 2" key="1">
    <citation type="journal article" date="2018" name="Front. Microbiol.">
        <title>Description and Comparative Genomics of Macrococcus caseolyticus subsp. hominis subsp. nov., Macrococcus goetzii sp. nov., Macrococcus epidermidis sp. nov., and Macrococcus bohemicus sp. nov., Novel Macrococci From Human Clinical Material With Virulence Potential and Suspected Uptake of Foreign DNA by Natural Transformation.</title>
        <authorList>
            <person name="Maslanova I."/>
            <person name="Wertheimer Z."/>
            <person name="Sedlacek I."/>
            <person name="Svec P."/>
            <person name="Indrakova A."/>
            <person name="Kovarovic V."/>
            <person name="Schumann P."/>
            <person name="Sproer C."/>
            <person name="Kralova S."/>
            <person name="Sedo O."/>
            <person name="Kristofova L."/>
            <person name="Vrbovska V."/>
            <person name="Fuzik T."/>
            <person name="Petras P."/>
            <person name="Zdrahal Z."/>
            <person name="Ruzickova V."/>
            <person name="Doskar J."/>
            <person name="Pantucek R."/>
        </authorList>
    </citation>
    <scope>NUCLEOTIDE SEQUENCE [LARGE SCALE GENOMIC DNA]</scope>
    <source>
        <strain evidence="1 2">03/115</strain>
        <plasmid evidence="1">pZKMB2</plasmid>
    </source>
</reference>
<proteinExistence type="predicted"/>
<sequence>MLVNELIQELQSVKNKALPIFVWSDEDDINEINLIDELSDRIDINIKENHAKSNFINVTDIQYILAISQVYSYDIYYYLELEGKEDTIDRISEIIYRLYQAYIELDDRESLLNLINKKVVTFERVLSM</sequence>
<dbReference type="RefSeq" id="WP_111744497.1">
    <property type="nucleotide sequence ID" value="NZ_CM009973.1"/>
</dbReference>
<dbReference type="Proteomes" id="UP000249579">
    <property type="component" value="Plasmid pZKMB2"/>
</dbReference>
<dbReference type="AlphaFoldDB" id="A0A328A2P6"/>
<comment type="caution">
    <text evidence="1">The sequence shown here is derived from an EMBL/GenBank/DDBJ whole genome shotgun (WGS) entry which is preliminary data.</text>
</comment>
<evidence type="ECO:0000313" key="2">
    <source>
        <dbReference type="Proteomes" id="UP000249579"/>
    </source>
</evidence>
<geneLocation type="plasmid" evidence="2">
    <name>pzkmb2</name>
</geneLocation>
<keyword evidence="1" id="KW-0614">Plasmid</keyword>
<dbReference type="EMBL" id="PZJG01000031">
    <property type="protein sequence ID" value="RAK47698.1"/>
    <property type="molecule type" value="Genomic_DNA"/>
</dbReference>
<accession>A0A328A2P6</accession>
<evidence type="ECO:0000313" key="1">
    <source>
        <dbReference type="EMBL" id="RAK47698.1"/>
    </source>
</evidence>
<protein>
    <submittedName>
        <fullName evidence="1">Uncharacterized protein</fullName>
    </submittedName>
</protein>